<dbReference type="Proteomes" id="UP000638263">
    <property type="component" value="Unassembled WGS sequence"/>
</dbReference>
<comment type="caution">
    <text evidence="4">The sequence shown here is derived from an EMBL/GenBank/DDBJ whole genome shotgun (WGS) entry which is preliminary data.</text>
</comment>
<evidence type="ECO:0000313" key="4">
    <source>
        <dbReference type="EMBL" id="GGL35513.1"/>
    </source>
</evidence>
<keyword evidence="1" id="KW-1133">Transmembrane helix</keyword>
<feature type="transmembrane region" description="Helical" evidence="1">
    <location>
        <begin position="172"/>
        <end position="191"/>
    </location>
</feature>
<feature type="transmembrane region" description="Helical" evidence="1">
    <location>
        <begin position="143"/>
        <end position="165"/>
    </location>
</feature>
<dbReference type="EMBL" id="BMMH01000017">
    <property type="protein sequence ID" value="GGL35513.1"/>
    <property type="molecule type" value="Genomic_DNA"/>
</dbReference>
<keyword evidence="2" id="KW-0732">Signal</keyword>
<feature type="signal peptide" evidence="2">
    <location>
        <begin position="1"/>
        <end position="26"/>
    </location>
</feature>
<protein>
    <recommendedName>
        <fullName evidence="3">DUF8020 domain-containing protein</fullName>
    </recommendedName>
</protein>
<evidence type="ECO:0000256" key="2">
    <source>
        <dbReference type="SAM" id="SignalP"/>
    </source>
</evidence>
<keyword evidence="1" id="KW-0812">Transmembrane</keyword>
<name>A0A917RW43_9NOCA</name>
<reference evidence="4" key="2">
    <citation type="submission" date="2020-09" db="EMBL/GenBank/DDBJ databases">
        <authorList>
            <person name="Sun Q."/>
            <person name="Zhou Y."/>
        </authorList>
    </citation>
    <scope>NUCLEOTIDE SEQUENCE</scope>
    <source>
        <strain evidence="4">CGMCC 4.3508</strain>
    </source>
</reference>
<feature type="domain" description="DUF8020" evidence="3">
    <location>
        <begin position="43"/>
        <end position="117"/>
    </location>
</feature>
<evidence type="ECO:0000313" key="5">
    <source>
        <dbReference type="Proteomes" id="UP000638263"/>
    </source>
</evidence>
<dbReference type="Pfam" id="PF26059">
    <property type="entry name" value="DUF8020"/>
    <property type="match status" value="1"/>
</dbReference>
<keyword evidence="5" id="KW-1185">Reference proteome</keyword>
<proteinExistence type="predicted"/>
<feature type="chain" id="PRO_5037343385" description="DUF8020 domain-containing protein" evidence="2">
    <location>
        <begin position="27"/>
        <end position="202"/>
    </location>
</feature>
<evidence type="ECO:0000256" key="1">
    <source>
        <dbReference type="SAM" id="Phobius"/>
    </source>
</evidence>
<keyword evidence="1" id="KW-0472">Membrane</keyword>
<dbReference type="AlphaFoldDB" id="A0A917RW43"/>
<reference evidence="4" key="1">
    <citation type="journal article" date="2014" name="Int. J. Syst. Evol. Microbiol.">
        <title>Complete genome sequence of Corynebacterium casei LMG S-19264T (=DSM 44701T), isolated from a smear-ripened cheese.</title>
        <authorList>
            <consortium name="US DOE Joint Genome Institute (JGI-PGF)"/>
            <person name="Walter F."/>
            <person name="Albersmeier A."/>
            <person name="Kalinowski J."/>
            <person name="Ruckert C."/>
        </authorList>
    </citation>
    <scope>NUCLEOTIDE SEQUENCE</scope>
    <source>
        <strain evidence="4">CGMCC 4.3508</strain>
    </source>
</reference>
<organism evidence="4 5">
    <name type="scientific">Nocardia jinanensis</name>
    <dbReference type="NCBI Taxonomy" id="382504"/>
    <lineage>
        <taxon>Bacteria</taxon>
        <taxon>Bacillati</taxon>
        <taxon>Actinomycetota</taxon>
        <taxon>Actinomycetes</taxon>
        <taxon>Mycobacteriales</taxon>
        <taxon>Nocardiaceae</taxon>
        <taxon>Nocardia</taxon>
    </lineage>
</organism>
<dbReference type="InterPro" id="IPR058333">
    <property type="entry name" value="DUF8020"/>
</dbReference>
<dbReference type="RefSeq" id="WP_058856847.1">
    <property type="nucleotide sequence ID" value="NZ_BMMH01000017.1"/>
</dbReference>
<accession>A0A917RW43</accession>
<gene>
    <name evidence="4" type="ORF">GCM10011588_57850</name>
</gene>
<evidence type="ECO:0000259" key="3">
    <source>
        <dbReference type="Pfam" id="PF26059"/>
    </source>
</evidence>
<sequence length="202" mass="20330">MKFGTFAATALLSVAAVGISAGVVHAEPAAPAPEIKSEGVDQGVAYETSVDQKTQKITTEVQDGRFELTPDGARAVLKAVSGAVVAEVPLQYEISGSEMAVAHEISADGTTLELTPTVTAENIGEMRPVSSMARLTTELQENVAGVAVGAVLGGLLGALVGLGFLSIITGPIGLVVGAVAGGYITGGQPFLDSVMAVLRGEP</sequence>